<dbReference type="PROSITE" id="PS50113">
    <property type="entry name" value="PAC"/>
    <property type="match status" value="1"/>
</dbReference>
<name>A0ABU3KLY5_9BURK</name>
<dbReference type="EC" id="2.7.7.65" evidence="5"/>
<dbReference type="PANTHER" id="PTHR44757:SF2">
    <property type="entry name" value="BIOFILM ARCHITECTURE MAINTENANCE PROTEIN MBAA"/>
    <property type="match status" value="1"/>
</dbReference>
<evidence type="ECO:0000259" key="2">
    <source>
        <dbReference type="PROSITE" id="PS50112"/>
    </source>
</evidence>
<dbReference type="SMART" id="SM00091">
    <property type="entry name" value="PAS"/>
    <property type="match status" value="1"/>
</dbReference>
<organism evidence="5 6">
    <name type="scientific">Rhodoferax potami</name>
    <dbReference type="NCBI Taxonomy" id="3068338"/>
    <lineage>
        <taxon>Bacteria</taxon>
        <taxon>Pseudomonadati</taxon>
        <taxon>Pseudomonadota</taxon>
        <taxon>Betaproteobacteria</taxon>
        <taxon>Burkholderiales</taxon>
        <taxon>Comamonadaceae</taxon>
        <taxon>Rhodoferax</taxon>
    </lineage>
</organism>
<keyword evidence="5" id="KW-0808">Transferase</keyword>
<dbReference type="SMART" id="SM00086">
    <property type="entry name" value="PAC"/>
    <property type="match status" value="1"/>
</dbReference>
<dbReference type="InterPro" id="IPR000160">
    <property type="entry name" value="GGDEF_dom"/>
</dbReference>
<feature type="transmembrane region" description="Helical" evidence="1">
    <location>
        <begin position="184"/>
        <end position="202"/>
    </location>
</feature>
<dbReference type="SMART" id="SM00267">
    <property type="entry name" value="GGDEF"/>
    <property type="match status" value="1"/>
</dbReference>
<feature type="domain" description="GGDEF" evidence="4">
    <location>
        <begin position="482"/>
        <end position="619"/>
    </location>
</feature>
<gene>
    <name evidence="5" type="ORF">RAE19_05900</name>
</gene>
<evidence type="ECO:0000313" key="5">
    <source>
        <dbReference type="EMBL" id="MDT7518267.1"/>
    </source>
</evidence>
<dbReference type="InterPro" id="IPR035965">
    <property type="entry name" value="PAS-like_dom_sf"/>
</dbReference>
<dbReference type="EMBL" id="JAVBIK010000001">
    <property type="protein sequence ID" value="MDT7518267.1"/>
    <property type="molecule type" value="Genomic_DNA"/>
</dbReference>
<dbReference type="NCBIfam" id="TIGR00229">
    <property type="entry name" value="sensory_box"/>
    <property type="match status" value="1"/>
</dbReference>
<dbReference type="CDD" id="cd01949">
    <property type="entry name" value="GGDEF"/>
    <property type="match status" value="1"/>
</dbReference>
<dbReference type="SUPFAM" id="SSF55785">
    <property type="entry name" value="PYP-like sensor domain (PAS domain)"/>
    <property type="match status" value="1"/>
</dbReference>
<dbReference type="InterPro" id="IPR000700">
    <property type="entry name" value="PAS-assoc_C"/>
</dbReference>
<reference evidence="5 6" key="1">
    <citation type="submission" date="2023-08" db="EMBL/GenBank/DDBJ databases">
        <title>Rhodoferax potami sp. nov. and Rhodoferax mekongensis sp. nov., isolated from the Mekong River in Thailand.</title>
        <authorList>
            <person name="Kitikhun S."/>
            <person name="Charoenyingcharoen P."/>
            <person name="Siriarchawattana P."/>
            <person name="Likhitrattanapisal S."/>
            <person name="Nilsakha T."/>
            <person name="Chanpet A."/>
            <person name="Rattanawaree P."/>
            <person name="Ingsriswang S."/>
        </authorList>
    </citation>
    <scope>NUCLEOTIDE SEQUENCE [LARGE SCALE GENOMIC DNA]</scope>
    <source>
        <strain evidence="5 6">TBRC 17660</strain>
    </source>
</reference>
<feature type="transmembrane region" description="Helical" evidence="1">
    <location>
        <begin position="214"/>
        <end position="234"/>
    </location>
</feature>
<dbReference type="CDD" id="cd00130">
    <property type="entry name" value="PAS"/>
    <property type="match status" value="1"/>
</dbReference>
<dbReference type="InterPro" id="IPR029787">
    <property type="entry name" value="Nucleotide_cyclase"/>
</dbReference>
<keyword evidence="1" id="KW-0472">Membrane</keyword>
<evidence type="ECO:0000256" key="1">
    <source>
        <dbReference type="SAM" id="Phobius"/>
    </source>
</evidence>
<feature type="transmembrane region" description="Helical" evidence="1">
    <location>
        <begin position="50"/>
        <end position="68"/>
    </location>
</feature>
<keyword evidence="1" id="KW-0812">Transmembrane</keyword>
<dbReference type="NCBIfam" id="TIGR00254">
    <property type="entry name" value="GGDEF"/>
    <property type="match status" value="1"/>
</dbReference>
<dbReference type="PANTHER" id="PTHR44757">
    <property type="entry name" value="DIGUANYLATE CYCLASE DGCP"/>
    <property type="match status" value="1"/>
</dbReference>
<dbReference type="Gene3D" id="3.30.450.20">
    <property type="entry name" value="PAS domain"/>
    <property type="match status" value="1"/>
</dbReference>
<feature type="domain" description="PAC" evidence="3">
    <location>
        <begin position="399"/>
        <end position="451"/>
    </location>
</feature>
<comment type="caution">
    <text evidence="5">The sequence shown here is derived from an EMBL/GenBank/DDBJ whole genome shotgun (WGS) entry which is preliminary data.</text>
</comment>
<feature type="transmembrane region" description="Helical" evidence="1">
    <location>
        <begin position="26"/>
        <end position="44"/>
    </location>
</feature>
<accession>A0ABU3KLY5</accession>
<dbReference type="Pfam" id="PF13426">
    <property type="entry name" value="PAS_9"/>
    <property type="match status" value="1"/>
</dbReference>
<dbReference type="InterPro" id="IPR001610">
    <property type="entry name" value="PAC"/>
</dbReference>
<dbReference type="InterPro" id="IPR000014">
    <property type="entry name" value="PAS"/>
</dbReference>
<dbReference type="GO" id="GO:0052621">
    <property type="term" value="F:diguanylate cyclase activity"/>
    <property type="evidence" value="ECO:0007669"/>
    <property type="project" value="UniProtKB-EC"/>
</dbReference>
<feature type="transmembrane region" description="Helical" evidence="1">
    <location>
        <begin position="75"/>
        <end position="95"/>
    </location>
</feature>
<protein>
    <submittedName>
        <fullName evidence="5">Diguanylate cyclase</fullName>
        <ecNumber evidence="5">2.7.7.65</ecNumber>
    </submittedName>
</protein>
<dbReference type="Pfam" id="PF00990">
    <property type="entry name" value="GGDEF"/>
    <property type="match status" value="1"/>
</dbReference>
<feature type="transmembrane region" description="Helical" evidence="1">
    <location>
        <begin position="262"/>
        <end position="281"/>
    </location>
</feature>
<feature type="domain" description="PAS" evidence="2">
    <location>
        <begin position="325"/>
        <end position="396"/>
    </location>
</feature>
<dbReference type="PROSITE" id="PS50887">
    <property type="entry name" value="GGDEF"/>
    <property type="match status" value="1"/>
</dbReference>
<feature type="transmembrane region" description="Helical" evidence="1">
    <location>
        <begin position="150"/>
        <end position="172"/>
    </location>
</feature>
<proteinExistence type="predicted"/>
<feature type="transmembrane region" description="Helical" evidence="1">
    <location>
        <begin position="107"/>
        <end position="130"/>
    </location>
</feature>
<keyword evidence="5" id="KW-0548">Nucleotidyltransferase</keyword>
<evidence type="ECO:0000259" key="3">
    <source>
        <dbReference type="PROSITE" id="PS50113"/>
    </source>
</evidence>
<keyword evidence="1" id="KW-1133">Transmembrane helix</keyword>
<evidence type="ECO:0000259" key="4">
    <source>
        <dbReference type="PROSITE" id="PS50887"/>
    </source>
</evidence>
<dbReference type="Proteomes" id="UP001321700">
    <property type="component" value="Unassembled WGS sequence"/>
</dbReference>
<sequence length="629" mass="67656">MQTDALRADNAVSSSLLAPRDRTPGWLWEWALLVGAVACVSLAISDPRPGQVMVWFANAFGAVALMRLPKRQWPAFLVLVALVLWAAHGGFTLVSPNVAVSQAGGLHTAWVAFADVPGYLLGMALAALWLERLPALEQAGESPTVQAQVLLRGALLPAMASAPLGGLAGVLALRGDWSNMALNWLVGGTIGSVAMLPLVLLLATRGVRSAARGWFQPVHVGMALISLSVVLWSATSLPKPFVVMLAPMVWVAVRSTLLNSLVVNGLIALAMAALIRVGVLLPPPSSIWWGDAVYYISVLATLLPGLFLAVMSEGQRRMTQALADREARALSLYRATPAMLHSIDGSGCIVQVNQLWLDTLGYQEAEVLGRHIADFMTSGSARYARDVVIPQALHDGRCNNVEYQFLTRDGAVRDVLLSAVWEFDADGRPERSLAVLQDVTEKKRLQARSHFAEHDALTGLPNRVLLHDRLKMLCAHHDRHNGLFAVGFLDLDHFKDVNDVYGHDAGDALLQAVARRLQGVLRAEDTVSRLGGDEFVMLLGGLSHSGELSTLVAKIMATFAEPCHLGPGPDGPVVQVAASLGVAVYPGDGTDPQTLLLHADQAMYEAKRSGRNRCAFYRRPVKAGRGHPL</sequence>
<dbReference type="SUPFAM" id="SSF55073">
    <property type="entry name" value="Nucleotide cyclase"/>
    <property type="match status" value="1"/>
</dbReference>
<keyword evidence="6" id="KW-1185">Reference proteome</keyword>
<evidence type="ECO:0000313" key="6">
    <source>
        <dbReference type="Proteomes" id="UP001321700"/>
    </source>
</evidence>
<feature type="transmembrane region" description="Helical" evidence="1">
    <location>
        <begin position="293"/>
        <end position="311"/>
    </location>
</feature>
<dbReference type="PROSITE" id="PS50112">
    <property type="entry name" value="PAS"/>
    <property type="match status" value="1"/>
</dbReference>
<dbReference type="InterPro" id="IPR052155">
    <property type="entry name" value="Biofilm_reg_signaling"/>
</dbReference>
<dbReference type="InterPro" id="IPR043128">
    <property type="entry name" value="Rev_trsase/Diguanyl_cyclase"/>
</dbReference>
<dbReference type="Gene3D" id="3.30.70.270">
    <property type="match status" value="1"/>
</dbReference>